<feature type="domain" description="Gram-positive cocci surface proteins LPxTG" evidence="8">
    <location>
        <begin position="180"/>
        <end position="214"/>
    </location>
</feature>
<keyword evidence="7" id="KW-0472">Membrane</keyword>
<evidence type="ECO:0000313" key="10">
    <source>
        <dbReference type="Proteomes" id="UP000247978"/>
    </source>
</evidence>
<reference evidence="9 10" key="1">
    <citation type="submission" date="2018-05" db="EMBL/GenBank/DDBJ databases">
        <title>Genomic Encyclopedia of Type Strains, Phase IV (KMG-IV): sequencing the most valuable type-strain genomes for metagenomic binning, comparative biology and taxonomic classification.</title>
        <authorList>
            <person name="Goeker M."/>
        </authorList>
    </citation>
    <scope>NUCLEOTIDE SEQUENCE [LARGE SCALE GENOMIC DNA]</scope>
    <source>
        <strain evidence="9 10">DSM 28556</strain>
    </source>
</reference>
<dbReference type="Proteomes" id="UP000247978">
    <property type="component" value="Unassembled WGS sequence"/>
</dbReference>
<evidence type="ECO:0000256" key="7">
    <source>
        <dbReference type="SAM" id="Phobius"/>
    </source>
</evidence>
<evidence type="ECO:0000256" key="4">
    <source>
        <dbReference type="ARBA" id="ARBA00022729"/>
    </source>
</evidence>
<comment type="subcellular location">
    <subcellularLocation>
        <location evidence="1">Secreted</location>
        <location evidence="1">Cell wall</location>
        <topology evidence="1">Peptidoglycan-anchor</topology>
    </subcellularLocation>
</comment>
<evidence type="ECO:0000313" key="9">
    <source>
        <dbReference type="EMBL" id="PXW90099.1"/>
    </source>
</evidence>
<feature type="region of interest" description="Disordered" evidence="6">
    <location>
        <begin position="122"/>
        <end position="177"/>
    </location>
</feature>
<dbReference type="RefSeq" id="WP_110393385.1">
    <property type="nucleotide sequence ID" value="NZ_JBHUHB010000001.1"/>
</dbReference>
<keyword evidence="7" id="KW-1133">Transmembrane helix</keyword>
<keyword evidence="3" id="KW-0964">Secreted</keyword>
<proteinExistence type="predicted"/>
<evidence type="ECO:0000256" key="6">
    <source>
        <dbReference type="SAM" id="MobiDB-lite"/>
    </source>
</evidence>
<sequence>MNASDTVIVTDHDVTVVMPSDLPENSTVVVEQLEKEDLAVLSDYELVGKGIFVRINQAEGKHNLEISMPSHENAEEYIHLYYYDESSQKWVLADSVKKEFLVKLNGISNTVYAFLQKIVQEDDDESSKEDNEKEEGSPEDDDGSTSEKEDDNEGSTDGDGSGQVIIDQEEKDNNEELEGDELPKTATNTFNLLFVGLLAVLSSVFFMFMSRRKQIN</sequence>
<comment type="caution">
    <text evidence="9">The sequence shown here is derived from an EMBL/GenBank/DDBJ whole genome shotgun (WGS) entry which is preliminary data.</text>
</comment>
<gene>
    <name evidence="9" type="ORF">DFR56_1017</name>
</gene>
<keyword evidence="10" id="KW-1185">Reference proteome</keyword>
<dbReference type="EMBL" id="QJJQ01000001">
    <property type="protein sequence ID" value="PXW90099.1"/>
    <property type="molecule type" value="Genomic_DNA"/>
</dbReference>
<evidence type="ECO:0000256" key="5">
    <source>
        <dbReference type="ARBA" id="ARBA00023088"/>
    </source>
</evidence>
<dbReference type="OrthoDB" id="9805821at2"/>
<name>A0A2V3WN20_9BACI</name>
<keyword evidence="2" id="KW-0134">Cell wall</keyword>
<dbReference type="NCBIfam" id="TIGR01167">
    <property type="entry name" value="LPXTG_anchor"/>
    <property type="match status" value="1"/>
</dbReference>
<evidence type="ECO:0000256" key="3">
    <source>
        <dbReference type="ARBA" id="ARBA00022525"/>
    </source>
</evidence>
<accession>A0A2V3WN20</accession>
<feature type="transmembrane region" description="Helical" evidence="7">
    <location>
        <begin position="190"/>
        <end position="209"/>
    </location>
</feature>
<organism evidence="9 10">
    <name type="scientific">Pseudogracilibacillus auburnensis</name>
    <dbReference type="NCBI Taxonomy" id="1494959"/>
    <lineage>
        <taxon>Bacteria</taxon>
        <taxon>Bacillati</taxon>
        <taxon>Bacillota</taxon>
        <taxon>Bacilli</taxon>
        <taxon>Bacillales</taxon>
        <taxon>Bacillaceae</taxon>
        <taxon>Pseudogracilibacillus</taxon>
    </lineage>
</organism>
<evidence type="ECO:0000256" key="1">
    <source>
        <dbReference type="ARBA" id="ARBA00004168"/>
    </source>
</evidence>
<evidence type="ECO:0000259" key="8">
    <source>
        <dbReference type="Pfam" id="PF00746"/>
    </source>
</evidence>
<feature type="compositionally biased region" description="Acidic residues" evidence="6">
    <location>
        <begin position="167"/>
        <end position="177"/>
    </location>
</feature>
<evidence type="ECO:0000256" key="2">
    <source>
        <dbReference type="ARBA" id="ARBA00022512"/>
    </source>
</evidence>
<keyword evidence="4" id="KW-0732">Signal</keyword>
<feature type="compositionally biased region" description="Acidic residues" evidence="6">
    <location>
        <begin position="137"/>
        <end position="156"/>
    </location>
</feature>
<protein>
    <submittedName>
        <fullName evidence="9">LPXTG-motif cell wall-anchored protein</fullName>
    </submittedName>
</protein>
<dbReference type="InterPro" id="IPR019931">
    <property type="entry name" value="LPXTG_anchor"/>
</dbReference>
<keyword evidence="5" id="KW-0572">Peptidoglycan-anchor</keyword>
<dbReference type="Pfam" id="PF00746">
    <property type="entry name" value="Gram_pos_anchor"/>
    <property type="match status" value="1"/>
</dbReference>
<dbReference type="AlphaFoldDB" id="A0A2V3WN20"/>
<keyword evidence="7" id="KW-0812">Transmembrane</keyword>